<dbReference type="FunFam" id="3.40.50.150:FF:000010">
    <property type="entry name" value="Protein-L-isoaspartate O-methyltransferase"/>
    <property type="match status" value="1"/>
</dbReference>
<reference evidence="8 9" key="1">
    <citation type="submission" date="2018-06" db="EMBL/GenBank/DDBJ databases">
        <title>Extensive metabolic versatility and redundancy in microbially diverse, dynamic hydrothermal sediments.</title>
        <authorList>
            <person name="Dombrowski N."/>
            <person name="Teske A."/>
            <person name="Baker B.J."/>
        </authorList>
    </citation>
    <scope>NUCLEOTIDE SEQUENCE [LARGE SCALE GENOMIC DNA]</scope>
    <source>
        <strain evidence="8">B19_G9</strain>
    </source>
</reference>
<dbReference type="Proteomes" id="UP000267654">
    <property type="component" value="Unassembled WGS sequence"/>
</dbReference>
<dbReference type="NCBIfam" id="TIGR00080">
    <property type="entry name" value="pimt"/>
    <property type="match status" value="1"/>
</dbReference>
<evidence type="ECO:0000313" key="9">
    <source>
        <dbReference type="Proteomes" id="UP000267654"/>
    </source>
</evidence>
<organism evidence="8 9">
    <name type="scientific">Aerophobetes bacterium</name>
    <dbReference type="NCBI Taxonomy" id="2030807"/>
    <lineage>
        <taxon>Bacteria</taxon>
        <taxon>Candidatus Aerophobota</taxon>
    </lineage>
</organism>
<dbReference type="Gene3D" id="3.40.50.150">
    <property type="entry name" value="Vaccinia Virus protein VP39"/>
    <property type="match status" value="1"/>
</dbReference>
<evidence type="ECO:0000256" key="3">
    <source>
        <dbReference type="ARBA" id="ARBA00022490"/>
    </source>
</evidence>
<dbReference type="GO" id="GO:0004719">
    <property type="term" value="F:protein-L-isoaspartate (D-aspartate) O-methyltransferase activity"/>
    <property type="evidence" value="ECO:0007669"/>
    <property type="project" value="UniProtKB-UniRule"/>
</dbReference>
<comment type="caution">
    <text evidence="8">The sequence shown here is derived from an EMBL/GenBank/DDBJ whole genome shotgun (WGS) entry which is preliminary data.</text>
</comment>
<evidence type="ECO:0000256" key="4">
    <source>
        <dbReference type="ARBA" id="ARBA00022603"/>
    </source>
</evidence>
<dbReference type="InterPro" id="IPR029063">
    <property type="entry name" value="SAM-dependent_MTases_sf"/>
</dbReference>
<dbReference type="InterPro" id="IPR000682">
    <property type="entry name" value="PCMT"/>
</dbReference>
<dbReference type="GO" id="GO:0005737">
    <property type="term" value="C:cytoplasm"/>
    <property type="evidence" value="ECO:0007669"/>
    <property type="project" value="UniProtKB-SubCell"/>
</dbReference>
<evidence type="ECO:0000313" key="8">
    <source>
        <dbReference type="EMBL" id="RLE12816.1"/>
    </source>
</evidence>
<dbReference type="PANTHER" id="PTHR11579">
    <property type="entry name" value="PROTEIN-L-ISOASPARTATE O-METHYLTRANSFERASE"/>
    <property type="match status" value="1"/>
</dbReference>
<comment type="catalytic activity">
    <reaction evidence="7">
        <text>[protein]-L-isoaspartate + S-adenosyl-L-methionine = [protein]-L-isoaspartate alpha-methyl ester + S-adenosyl-L-homocysteine</text>
        <dbReference type="Rhea" id="RHEA:12705"/>
        <dbReference type="Rhea" id="RHEA-COMP:12143"/>
        <dbReference type="Rhea" id="RHEA-COMP:12144"/>
        <dbReference type="ChEBI" id="CHEBI:57856"/>
        <dbReference type="ChEBI" id="CHEBI:59789"/>
        <dbReference type="ChEBI" id="CHEBI:90596"/>
        <dbReference type="ChEBI" id="CHEBI:90598"/>
        <dbReference type="EC" id="2.1.1.77"/>
    </reaction>
</comment>
<dbReference type="Pfam" id="PF01135">
    <property type="entry name" value="PCMT"/>
    <property type="match status" value="1"/>
</dbReference>
<accession>A0A662DFT4</accession>
<dbReference type="PROSITE" id="PS01279">
    <property type="entry name" value="PCMT"/>
    <property type="match status" value="1"/>
</dbReference>
<dbReference type="GO" id="GO:0032259">
    <property type="term" value="P:methylation"/>
    <property type="evidence" value="ECO:0007669"/>
    <property type="project" value="UniProtKB-KW"/>
</dbReference>
<dbReference type="EC" id="2.1.1.77" evidence="7"/>
<gene>
    <name evidence="7" type="primary">pcm</name>
    <name evidence="8" type="ORF">DRI96_03975</name>
</gene>
<comment type="subcellular location">
    <subcellularLocation>
        <location evidence="1 7">Cytoplasm</location>
    </subcellularLocation>
</comment>
<dbReference type="HAMAP" id="MF_00090">
    <property type="entry name" value="PIMT"/>
    <property type="match status" value="1"/>
</dbReference>
<evidence type="ECO:0000256" key="7">
    <source>
        <dbReference type="HAMAP-Rule" id="MF_00090"/>
    </source>
</evidence>
<name>A0A662DFT4_UNCAE</name>
<evidence type="ECO:0000256" key="2">
    <source>
        <dbReference type="ARBA" id="ARBA00005369"/>
    </source>
</evidence>
<keyword evidence="6 7" id="KW-0949">S-adenosyl-L-methionine</keyword>
<dbReference type="EMBL" id="QMQB01000130">
    <property type="protein sequence ID" value="RLE12816.1"/>
    <property type="molecule type" value="Genomic_DNA"/>
</dbReference>
<keyword evidence="4 7" id="KW-0489">Methyltransferase</keyword>
<keyword evidence="5 7" id="KW-0808">Transferase</keyword>
<evidence type="ECO:0000256" key="1">
    <source>
        <dbReference type="ARBA" id="ARBA00004496"/>
    </source>
</evidence>
<comment type="similarity">
    <text evidence="2 7">Belongs to the methyltransferase superfamily. L-isoaspartyl/D-aspartyl protein methyltransferase family.</text>
</comment>
<dbReference type="AlphaFoldDB" id="A0A662DFT4"/>
<dbReference type="GO" id="GO:0030091">
    <property type="term" value="P:protein repair"/>
    <property type="evidence" value="ECO:0007669"/>
    <property type="project" value="UniProtKB-UniRule"/>
</dbReference>
<feature type="active site" evidence="7">
    <location>
        <position position="52"/>
    </location>
</feature>
<sequence length="207" mass="23077">MVKKQLIPRGITDRKVLDALLRVEREKFVPLSVRKEAYGDFPLSIGEGQTISQPYMVALMTQCLRLSGNEKVLEIGTGSGYQTAILANLAKEVYSVERIPSLANKARNLLKKMGYKNIHIFTGNGTLGLKEYAPYDRIIVTAGAKDLPYPLLQQLKEEGIMVIPVGDAYSQELMVVEKNKKGKINTRSVERCVFVPLIGQYGWEEGS</sequence>
<proteinExistence type="inferred from homology"/>
<protein>
    <recommendedName>
        <fullName evidence="7">Protein-L-isoaspartate O-methyltransferase</fullName>
        <ecNumber evidence="7">2.1.1.77</ecNumber>
    </recommendedName>
    <alternativeName>
        <fullName evidence="7">L-isoaspartyl protein carboxyl methyltransferase</fullName>
    </alternativeName>
    <alternativeName>
        <fullName evidence="7">Protein L-isoaspartyl methyltransferase</fullName>
    </alternativeName>
    <alternativeName>
        <fullName evidence="7">Protein-beta-aspartate methyltransferase</fullName>
        <shortName evidence="7">PIMT</shortName>
    </alternativeName>
</protein>
<evidence type="ECO:0000256" key="5">
    <source>
        <dbReference type="ARBA" id="ARBA00022679"/>
    </source>
</evidence>
<dbReference type="PANTHER" id="PTHR11579:SF0">
    <property type="entry name" value="PROTEIN-L-ISOASPARTATE(D-ASPARTATE) O-METHYLTRANSFERASE"/>
    <property type="match status" value="1"/>
</dbReference>
<dbReference type="SUPFAM" id="SSF53335">
    <property type="entry name" value="S-adenosyl-L-methionine-dependent methyltransferases"/>
    <property type="match status" value="1"/>
</dbReference>
<dbReference type="CDD" id="cd02440">
    <property type="entry name" value="AdoMet_MTases"/>
    <property type="match status" value="1"/>
</dbReference>
<keyword evidence="3 7" id="KW-0963">Cytoplasm</keyword>
<evidence type="ECO:0000256" key="6">
    <source>
        <dbReference type="ARBA" id="ARBA00022691"/>
    </source>
</evidence>
<comment type="function">
    <text evidence="7">Catalyzes the methyl esterification of L-isoaspartyl residues in peptides and proteins that result from spontaneous decomposition of normal L-aspartyl and L-asparaginyl residues. It plays a role in the repair and/or degradation of damaged proteins.</text>
</comment>
<dbReference type="NCBIfam" id="NF001453">
    <property type="entry name" value="PRK00312.1"/>
    <property type="match status" value="1"/>
</dbReference>